<dbReference type="GeneID" id="96246331"/>
<organism evidence="1 2">
    <name type="scientific">Nocardia rhamnosiphila</name>
    <dbReference type="NCBI Taxonomy" id="426716"/>
    <lineage>
        <taxon>Bacteria</taxon>
        <taxon>Bacillati</taxon>
        <taxon>Actinomycetota</taxon>
        <taxon>Actinomycetes</taxon>
        <taxon>Mycobacteriales</taxon>
        <taxon>Nocardiaceae</taxon>
        <taxon>Nocardia</taxon>
    </lineage>
</organism>
<evidence type="ECO:0000313" key="2">
    <source>
        <dbReference type="Proteomes" id="UP001550628"/>
    </source>
</evidence>
<dbReference type="EMBL" id="JBEYBF010000007">
    <property type="protein sequence ID" value="MEU1952714.1"/>
    <property type="molecule type" value="Genomic_DNA"/>
</dbReference>
<evidence type="ECO:0008006" key="3">
    <source>
        <dbReference type="Google" id="ProtNLM"/>
    </source>
</evidence>
<dbReference type="RefSeq" id="WP_030522245.1">
    <property type="nucleotide sequence ID" value="NZ_JBEXYG010000006.1"/>
</dbReference>
<gene>
    <name evidence="1" type="ORF">ABZ510_12695</name>
</gene>
<evidence type="ECO:0000313" key="1">
    <source>
        <dbReference type="EMBL" id="MEU1952714.1"/>
    </source>
</evidence>
<reference evidence="1 2" key="1">
    <citation type="submission" date="2024-06" db="EMBL/GenBank/DDBJ databases">
        <title>The Natural Products Discovery Center: Release of the First 8490 Sequenced Strains for Exploring Actinobacteria Biosynthetic Diversity.</title>
        <authorList>
            <person name="Kalkreuter E."/>
            <person name="Kautsar S.A."/>
            <person name="Yang D."/>
            <person name="Bader C.D."/>
            <person name="Teijaro C.N."/>
            <person name="Fluegel L."/>
            <person name="Davis C.M."/>
            <person name="Simpson J.R."/>
            <person name="Lauterbach L."/>
            <person name="Steele A.D."/>
            <person name="Gui C."/>
            <person name="Meng S."/>
            <person name="Li G."/>
            <person name="Viehrig K."/>
            <person name="Ye F."/>
            <person name="Su P."/>
            <person name="Kiefer A.F."/>
            <person name="Nichols A."/>
            <person name="Cepeda A.J."/>
            <person name="Yan W."/>
            <person name="Fan B."/>
            <person name="Jiang Y."/>
            <person name="Adhikari A."/>
            <person name="Zheng C.-J."/>
            <person name="Schuster L."/>
            <person name="Cowan T.M."/>
            <person name="Smanski M.J."/>
            <person name="Chevrette M.G."/>
            <person name="De Carvalho L.P.S."/>
            <person name="Shen B."/>
        </authorList>
    </citation>
    <scope>NUCLEOTIDE SEQUENCE [LARGE SCALE GENOMIC DNA]</scope>
    <source>
        <strain evidence="1 2">NPDC019708</strain>
    </source>
</reference>
<accession>A0ABV2WPA6</accession>
<comment type="caution">
    <text evidence="1">The sequence shown here is derived from an EMBL/GenBank/DDBJ whole genome shotgun (WGS) entry which is preliminary data.</text>
</comment>
<sequence length="105" mass="10790">MSTGDQTVGMQGDALVGLANNMRTSADMVKGQAGVVAGSMIAPADTGAEYKKQGDAVHAGLEAVQQWLNDWAEATQLTGDAMGQTVIDFSTVDKENAADTQQAAS</sequence>
<proteinExistence type="predicted"/>
<name>A0ABV2WPA6_9NOCA</name>
<protein>
    <recommendedName>
        <fullName evidence="3">Excreted virulence factor EspC (Type VII ESX diderm)</fullName>
    </recommendedName>
</protein>
<dbReference type="Proteomes" id="UP001550628">
    <property type="component" value="Unassembled WGS sequence"/>
</dbReference>
<keyword evidence="2" id="KW-1185">Reference proteome</keyword>